<organism evidence="8 9">
    <name type="scientific">Planobispora longispora</name>
    <dbReference type="NCBI Taxonomy" id="28887"/>
    <lineage>
        <taxon>Bacteria</taxon>
        <taxon>Bacillati</taxon>
        <taxon>Actinomycetota</taxon>
        <taxon>Actinomycetes</taxon>
        <taxon>Streptosporangiales</taxon>
        <taxon>Streptosporangiaceae</taxon>
        <taxon>Planobispora</taxon>
    </lineage>
</organism>
<feature type="region of interest" description="Disordered" evidence="4">
    <location>
        <begin position="177"/>
        <end position="200"/>
    </location>
</feature>
<keyword evidence="5" id="KW-1133">Transmembrane helix</keyword>
<evidence type="ECO:0000313" key="8">
    <source>
        <dbReference type="EMBL" id="GIH75513.1"/>
    </source>
</evidence>
<evidence type="ECO:0000256" key="3">
    <source>
        <dbReference type="ARBA" id="ARBA00023087"/>
    </source>
</evidence>
<proteinExistence type="predicted"/>
<feature type="transmembrane region" description="Helical" evidence="5">
    <location>
        <begin position="356"/>
        <end position="376"/>
    </location>
</feature>
<evidence type="ECO:0000256" key="4">
    <source>
        <dbReference type="SAM" id="MobiDB-lite"/>
    </source>
</evidence>
<feature type="signal peptide" evidence="6">
    <location>
        <begin position="1"/>
        <end position="27"/>
    </location>
</feature>
<feature type="compositionally biased region" description="Gly residues" evidence="4">
    <location>
        <begin position="66"/>
        <end position="76"/>
    </location>
</feature>
<sequence length="385" mass="36429">MRTWAKRTTPAALLALGVMTFGGTALADTDGDHSAGGGNQVNLPITLPIDISGNAVGAFGESDAGSRGGASAGNNGGSAPSGRTSGTSSVGGGNQVDAPITAPINACGNALSLFGTSDANCRGGSSANGSSRSGSGGTTSGRSSVLGGNQANAPITAPINVCGNSVAAFGEAFTGCRGGSDAGQGRSSSTGGRTDGSFGAGSGNQVNAPIGAPINVCGTAAAVLGDAAAGCLGGPGRPNPGQGYGGNNWGAKPGKHHTSGMLPALPAVPALGGVQQTGNTAHRANGPSLPVVGDVKDLAALPAVGAAGQGVHQANSPLAPVTDLAASTPVGGVLPLGEAGLMSAAQPVGVAGMNSGSLLALVFGGLATVSAAMFSITRRARFGKK</sequence>
<reference evidence="8 9" key="1">
    <citation type="submission" date="2021-01" db="EMBL/GenBank/DDBJ databases">
        <title>Whole genome shotgun sequence of Planobispora longispora NBRC 13918.</title>
        <authorList>
            <person name="Komaki H."/>
            <person name="Tamura T."/>
        </authorList>
    </citation>
    <scope>NUCLEOTIDE SEQUENCE [LARGE SCALE GENOMIC DNA]</scope>
    <source>
        <strain evidence="8 9">NBRC 13918</strain>
    </source>
</reference>
<name>A0A8J3W4L8_9ACTN</name>
<dbReference type="Proteomes" id="UP000616724">
    <property type="component" value="Unassembled WGS sequence"/>
</dbReference>
<dbReference type="AlphaFoldDB" id="A0A8J3W4L8"/>
<dbReference type="GO" id="GO:0007155">
    <property type="term" value="P:cell adhesion"/>
    <property type="evidence" value="ECO:0007669"/>
    <property type="project" value="UniProtKB-KW"/>
</dbReference>
<accession>A0A8J3W4L8</accession>
<keyword evidence="3" id="KW-0034">Amyloid</keyword>
<feature type="compositionally biased region" description="Low complexity" evidence="4">
    <location>
        <begin position="122"/>
        <end position="133"/>
    </location>
</feature>
<keyword evidence="2" id="KW-0130">Cell adhesion</keyword>
<evidence type="ECO:0000259" key="7">
    <source>
        <dbReference type="PROSITE" id="PS51884"/>
    </source>
</evidence>
<keyword evidence="1" id="KW-0134">Cell wall</keyword>
<feature type="chain" id="PRO_5035214633" description="Chaplin domain-containing protein" evidence="6">
    <location>
        <begin position="28"/>
        <end position="385"/>
    </location>
</feature>
<keyword evidence="9" id="KW-1185">Reference proteome</keyword>
<evidence type="ECO:0000256" key="1">
    <source>
        <dbReference type="ARBA" id="ARBA00022512"/>
    </source>
</evidence>
<keyword evidence="1" id="KW-0964">Secreted</keyword>
<keyword evidence="6" id="KW-0732">Signal</keyword>
<comment type="caution">
    <text evidence="8">The sequence shown here is derived from an EMBL/GenBank/DDBJ whole genome shotgun (WGS) entry which is preliminary data.</text>
</comment>
<evidence type="ECO:0000313" key="9">
    <source>
        <dbReference type="Proteomes" id="UP000616724"/>
    </source>
</evidence>
<dbReference type="RefSeq" id="WP_203890176.1">
    <property type="nucleotide sequence ID" value="NZ_BOOH01000016.1"/>
</dbReference>
<evidence type="ECO:0000256" key="6">
    <source>
        <dbReference type="SAM" id="SignalP"/>
    </source>
</evidence>
<keyword evidence="5" id="KW-0812">Transmembrane</keyword>
<gene>
    <name evidence="8" type="ORF">Plo01_19420</name>
</gene>
<evidence type="ECO:0000256" key="2">
    <source>
        <dbReference type="ARBA" id="ARBA00022889"/>
    </source>
</evidence>
<dbReference type="InterPro" id="IPR005528">
    <property type="entry name" value="ChpA-H"/>
</dbReference>
<feature type="domain" description="Chaplin" evidence="7">
    <location>
        <begin position="32"/>
        <end position="72"/>
    </location>
</feature>
<feature type="domain" description="Chaplin" evidence="7">
    <location>
        <begin position="142"/>
        <end position="182"/>
    </location>
</feature>
<protein>
    <recommendedName>
        <fullName evidence="7">Chaplin domain-containing protein</fullName>
    </recommendedName>
</protein>
<keyword evidence="5" id="KW-0472">Membrane</keyword>
<dbReference type="EMBL" id="BOOH01000016">
    <property type="protein sequence ID" value="GIH75513.1"/>
    <property type="molecule type" value="Genomic_DNA"/>
</dbReference>
<feature type="region of interest" description="Disordered" evidence="4">
    <location>
        <begin position="122"/>
        <end position="149"/>
    </location>
</feature>
<feature type="domain" description="Chaplin" evidence="7">
    <location>
        <begin position="197"/>
        <end position="237"/>
    </location>
</feature>
<feature type="compositionally biased region" description="Low complexity" evidence="4">
    <location>
        <begin position="183"/>
        <end position="197"/>
    </location>
</feature>
<feature type="region of interest" description="Disordered" evidence="4">
    <location>
        <begin position="60"/>
        <end position="96"/>
    </location>
</feature>
<dbReference type="PROSITE" id="PS51884">
    <property type="entry name" value="CHAPLIN"/>
    <property type="match status" value="4"/>
</dbReference>
<dbReference type="Pfam" id="PF03777">
    <property type="entry name" value="ChpA-C"/>
    <property type="match status" value="3"/>
</dbReference>
<feature type="compositionally biased region" description="Low complexity" evidence="4">
    <location>
        <begin position="77"/>
        <end position="88"/>
    </location>
</feature>
<evidence type="ECO:0000256" key="5">
    <source>
        <dbReference type="SAM" id="Phobius"/>
    </source>
</evidence>
<feature type="domain" description="Chaplin" evidence="7">
    <location>
        <begin position="87"/>
        <end position="127"/>
    </location>
</feature>